<dbReference type="EMBL" id="JAJEPU010000021">
    <property type="protein sequence ID" value="MCC2164926.1"/>
    <property type="molecule type" value="Genomic_DNA"/>
</dbReference>
<evidence type="ECO:0000313" key="3">
    <source>
        <dbReference type="Proteomes" id="UP001198962"/>
    </source>
</evidence>
<name>A0AAE3DLB9_9FIRM</name>
<proteinExistence type="predicted"/>
<dbReference type="Proteomes" id="UP001198962">
    <property type="component" value="Unassembled WGS sequence"/>
</dbReference>
<dbReference type="Pfam" id="PF00092">
    <property type="entry name" value="VWA"/>
    <property type="match status" value="1"/>
</dbReference>
<organism evidence="2 3">
    <name type="scientific">Brotaphodocola catenula</name>
    <dbReference type="NCBI Taxonomy" id="2885361"/>
    <lineage>
        <taxon>Bacteria</taxon>
        <taxon>Bacillati</taxon>
        <taxon>Bacillota</taxon>
        <taxon>Clostridia</taxon>
        <taxon>Lachnospirales</taxon>
        <taxon>Lachnospiraceae</taxon>
        <taxon>Brotaphodocola</taxon>
    </lineage>
</organism>
<comment type="caution">
    <text evidence="2">The sequence shown here is derived from an EMBL/GenBank/DDBJ whole genome shotgun (WGS) entry which is preliminary data.</text>
</comment>
<evidence type="ECO:0000259" key="1">
    <source>
        <dbReference type="PROSITE" id="PS50234"/>
    </source>
</evidence>
<keyword evidence="3" id="KW-1185">Reference proteome</keyword>
<reference evidence="2" key="1">
    <citation type="submission" date="2021-10" db="EMBL/GenBank/DDBJ databases">
        <title>Anaerobic single-cell dispensing facilitates the cultivation of human gut bacteria.</title>
        <authorList>
            <person name="Afrizal A."/>
        </authorList>
    </citation>
    <scope>NUCLEOTIDE SEQUENCE</scope>
    <source>
        <strain evidence="2">CLA-AA-H274</strain>
    </source>
</reference>
<dbReference type="AlphaFoldDB" id="A0AAE3DLB9"/>
<accession>A0AAE3DLB9</accession>
<dbReference type="SUPFAM" id="SSF53300">
    <property type="entry name" value="vWA-like"/>
    <property type="match status" value="1"/>
</dbReference>
<sequence length="213" mass="24530">MADTWMEITNPIRNPGERHLAVAIVVDTSTSMKGKAIEKLNHTLKEIGQILDEDCVASGRIDLTVISFNSTVKTEMKFKSAIEYQSPEFVADGRTVLNKAIGTALDALEKRKREFREFGVFYYRPCLIVFSDWKASDLDQECVVRNRLQNEIRRKRVIFMPVGIGDDIDVKKAMEYYPEEKTCCPLFRCDQVREVFGWTGRIYGHMKDYGEIL</sequence>
<dbReference type="RefSeq" id="WP_308451391.1">
    <property type="nucleotide sequence ID" value="NZ_JAJEPU010000021.1"/>
</dbReference>
<dbReference type="InterPro" id="IPR036465">
    <property type="entry name" value="vWFA_dom_sf"/>
</dbReference>
<dbReference type="PROSITE" id="PS50234">
    <property type="entry name" value="VWFA"/>
    <property type="match status" value="1"/>
</dbReference>
<dbReference type="Gene3D" id="3.40.50.410">
    <property type="entry name" value="von Willebrand factor, type A domain"/>
    <property type="match status" value="1"/>
</dbReference>
<dbReference type="InterPro" id="IPR002035">
    <property type="entry name" value="VWF_A"/>
</dbReference>
<protein>
    <submittedName>
        <fullName evidence="2">VWA domain-containing protein</fullName>
    </submittedName>
</protein>
<feature type="domain" description="VWFA" evidence="1">
    <location>
        <begin position="21"/>
        <end position="202"/>
    </location>
</feature>
<gene>
    <name evidence="2" type="ORF">LKD32_08545</name>
</gene>
<evidence type="ECO:0000313" key="2">
    <source>
        <dbReference type="EMBL" id="MCC2164926.1"/>
    </source>
</evidence>